<name>A0A6A3WQL3_9STRA</name>
<dbReference type="Proteomes" id="UP000441208">
    <property type="component" value="Unassembled WGS sequence"/>
</dbReference>
<organism evidence="3 4">
    <name type="scientific">Phytophthora fragariae</name>
    <dbReference type="NCBI Taxonomy" id="53985"/>
    <lineage>
        <taxon>Eukaryota</taxon>
        <taxon>Sar</taxon>
        <taxon>Stramenopiles</taxon>
        <taxon>Oomycota</taxon>
        <taxon>Peronosporomycetes</taxon>
        <taxon>Peronosporales</taxon>
        <taxon>Peronosporaceae</taxon>
        <taxon>Phytophthora</taxon>
    </lineage>
</organism>
<keyword evidence="4" id="KW-1185">Reference proteome</keyword>
<dbReference type="InterPro" id="IPR004875">
    <property type="entry name" value="DDE_SF_endonuclease_dom"/>
</dbReference>
<evidence type="ECO:0000313" key="2">
    <source>
        <dbReference type="EMBL" id="KAE9090310.1"/>
    </source>
</evidence>
<protein>
    <recommendedName>
        <fullName evidence="1">DDE-1 domain-containing protein</fullName>
    </recommendedName>
</protein>
<dbReference type="GO" id="GO:0003676">
    <property type="term" value="F:nucleic acid binding"/>
    <property type="evidence" value="ECO:0007669"/>
    <property type="project" value="InterPro"/>
</dbReference>
<accession>A0A6A3WQL3</accession>
<evidence type="ECO:0000313" key="5">
    <source>
        <dbReference type="Proteomes" id="UP000441208"/>
    </source>
</evidence>
<sequence length="207" mass="23220">MCVLLKGESDARILCPMLIFKNKASSYPMQNLPDKISGVSYRTSPSAFINGRLMCEWLREPRCWGPGGPFASSRVLWMDNASGHCGDGVEDTARELGTKVKLFPANATDKVQPADRFPIQRKMFFLKLAAECIRLVNLEKDKNGDNWAKKAMVQCGIDVRRDGVWKIGQLSRELQQVVAAYPEAFEEGYKQGATRASIYNNKTRHSV</sequence>
<proteinExistence type="predicted"/>
<feature type="domain" description="DDE-1" evidence="1">
    <location>
        <begin position="9"/>
        <end position="116"/>
    </location>
</feature>
<dbReference type="EMBL" id="QXFZ01001448">
    <property type="protein sequence ID" value="KAE9090310.1"/>
    <property type="molecule type" value="Genomic_DNA"/>
</dbReference>
<reference evidence="4 5" key="1">
    <citation type="submission" date="2018-08" db="EMBL/GenBank/DDBJ databases">
        <title>Genomic investigation of the strawberry pathogen Phytophthora fragariae indicates pathogenicity is determined by transcriptional variation in three key races.</title>
        <authorList>
            <person name="Adams T.M."/>
            <person name="Armitage A.D."/>
            <person name="Sobczyk M.K."/>
            <person name="Bates H.J."/>
            <person name="Dunwell J.M."/>
            <person name="Nellist C.F."/>
            <person name="Harrison R.J."/>
        </authorList>
    </citation>
    <scope>NUCLEOTIDE SEQUENCE [LARGE SCALE GENOMIC DNA]</scope>
    <source>
        <strain evidence="3 4">NOV-27</strain>
        <strain evidence="2 5">NOV-71</strain>
    </source>
</reference>
<evidence type="ECO:0000313" key="4">
    <source>
        <dbReference type="Proteomes" id="UP000433483"/>
    </source>
</evidence>
<dbReference type="AlphaFoldDB" id="A0A6A3WQL3"/>
<gene>
    <name evidence="3" type="ORF">PF005_g20955</name>
    <name evidence="2" type="ORF">PF007_g19282</name>
</gene>
<evidence type="ECO:0000259" key="1">
    <source>
        <dbReference type="Pfam" id="PF03184"/>
    </source>
</evidence>
<evidence type="ECO:0000313" key="3">
    <source>
        <dbReference type="EMBL" id="KAE9186150.1"/>
    </source>
</evidence>
<dbReference type="Pfam" id="PF03184">
    <property type="entry name" value="DDE_1"/>
    <property type="match status" value="1"/>
</dbReference>
<dbReference type="EMBL" id="QXGB01001744">
    <property type="protein sequence ID" value="KAE9186150.1"/>
    <property type="molecule type" value="Genomic_DNA"/>
</dbReference>
<comment type="caution">
    <text evidence="3">The sequence shown here is derived from an EMBL/GenBank/DDBJ whole genome shotgun (WGS) entry which is preliminary data.</text>
</comment>
<dbReference type="Proteomes" id="UP000433483">
    <property type="component" value="Unassembled WGS sequence"/>
</dbReference>
<dbReference type="OrthoDB" id="111654at2759"/>